<sequence>MPNGIWSHWQLSRRYIELILLAALEGEDLNGLDFEAKRDDSRSEDIRGGRRPLDDLLEDLEDGKEAFEVGGELGEGLALDKNVARCTDGLEDVFNHTRDELQRFQHHQLVHHAWVSSKISFALLLLNLNLASSLPRLSVSSSAMSSLEEPLGLENFPSLSVVGRLQRITSDSCRPRIDEAEIDNRIAECRQCSSSNSCQDIDMYAWRRQARDKFSDPINLRRTCFCRDHNARDHVCHSWYSQDRRYSASCCHMEIRDIAQKLFRCLPRCVKIVEVGPRDGLQNEKNIVPTIVKVELIQRLATSGLSVVEATSFVSPKWVPQLADAKDVMKAIRDIRGVRFPVLTPNLKGFEAAAAAGAKEVAIFASASESFSMSNINCSIKDSLARYQEVALAAKKLAIPIRGYVSCVVGCPVEGAVPPCKVAFVAKELYDMGCSEISLGDTIGVGTPGTVVPMLEAVMSVVPAEKLAVHFHDTYGQALSNILVSLQMGISVVDSSIAGLGGCPYAKGASGNVATEDVVYMLNGLGIKTNVDLNKLMAAGDFICKHLGRQSGSKTAIALTRITADASKI</sequence>
<reference evidence="8" key="2">
    <citation type="journal article" date="2022" name="Hortic Res">
        <title>The genome of Dioscorea zingiberensis sheds light on the biosynthesis, origin and evolution of the medicinally important diosgenin saponins.</title>
        <authorList>
            <person name="Li Y."/>
            <person name="Tan C."/>
            <person name="Li Z."/>
            <person name="Guo J."/>
            <person name="Li S."/>
            <person name="Chen X."/>
            <person name="Wang C."/>
            <person name="Dai X."/>
            <person name="Yang H."/>
            <person name="Song W."/>
            <person name="Hou L."/>
            <person name="Xu J."/>
            <person name="Tong Z."/>
            <person name="Xu A."/>
            <person name="Yuan X."/>
            <person name="Wang W."/>
            <person name="Yang Q."/>
            <person name="Chen L."/>
            <person name="Sun Z."/>
            <person name="Wang K."/>
            <person name="Pan B."/>
            <person name="Chen J."/>
            <person name="Bao Y."/>
            <person name="Liu F."/>
            <person name="Qi X."/>
            <person name="Gang D.R."/>
            <person name="Wen J."/>
            <person name="Li J."/>
        </authorList>
    </citation>
    <scope>NUCLEOTIDE SEQUENCE</scope>
    <source>
        <strain evidence="8">Dzin_1.0</strain>
    </source>
</reference>
<dbReference type="OrthoDB" id="1905920at2759"/>
<dbReference type="Pfam" id="PF00682">
    <property type="entry name" value="HMGL-like"/>
    <property type="match status" value="1"/>
</dbReference>
<comment type="pathway">
    <text evidence="1">Metabolic intermediate metabolism; (S)-3-hydroxy-3-methylglutaryl-CoA degradation; acetoacetate from (S)-3-hydroxy-3-methylglutaryl-CoA: step 1/1.</text>
</comment>
<protein>
    <recommendedName>
        <fullName evidence="3">hydroxymethylglutaryl-CoA lyase</fullName>
        <ecNumber evidence="3">4.1.3.4</ecNumber>
    </recommendedName>
</protein>
<keyword evidence="5" id="KW-0456">Lyase</keyword>
<evidence type="ECO:0000256" key="5">
    <source>
        <dbReference type="ARBA" id="ARBA00023239"/>
    </source>
</evidence>
<reference evidence="8" key="1">
    <citation type="submission" date="2021-03" db="EMBL/GenBank/DDBJ databases">
        <authorList>
            <person name="Li Z."/>
            <person name="Yang C."/>
        </authorList>
    </citation>
    <scope>NUCLEOTIDE SEQUENCE</scope>
    <source>
        <strain evidence="8">Dzin_1.0</strain>
        <tissue evidence="8">Leaf</tissue>
    </source>
</reference>
<evidence type="ECO:0000313" key="9">
    <source>
        <dbReference type="Proteomes" id="UP001085076"/>
    </source>
</evidence>
<dbReference type="PANTHER" id="PTHR42738:SF7">
    <property type="entry name" value="HYDROXYMETHYLGLUTARYL-COA LYASE"/>
    <property type="match status" value="1"/>
</dbReference>
<dbReference type="EC" id="4.1.3.4" evidence="3"/>
<evidence type="ECO:0000256" key="6">
    <source>
        <dbReference type="ARBA" id="ARBA00049877"/>
    </source>
</evidence>
<dbReference type="CDD" id="cd07938">
    <property type="entry name" value="DRE_TIM_HMGL"/>
    <property type="match status" value="1"/>
</dbReference>
<keyword evidence="9" id="KW-1185">Reference proteome</keyword>
<evidence type="ECO:0000256" key="3">
    <source>
        <dbReference type="ARBA" id="ARBA00012910"/>
    </source>
</evidence>
<dbReference type="SUPFAM" id="SSF51569">
    <property type="entry name" value="Aldolase"/>
    <property type="match status" value="1"/>
</dbReference>
<keyword evidence="4" id="KW-0479">Metal-binding</keyword>
<dbReference type="GO" id="GO:0046951">
    <property type="term" value="P:ketone body biosynthetic process"/>
    <property type="evidence" value="ECO:0007669"/>
    <property type="project" value="TreeGrafter"/>
</dbReference>
<dbReference type="Gene3D" id="3.20.20.70">
    <property type="entry name" value="Aldolase class I"/>
    <property type="match status" value="1"/>
</dbReference>
<dbReference type="PROSITE" id="PS50991">
    <property type="entry name" value="PYR_CT"/>
    <property type="match status" value="1"/>
</dbReference>
<dbReference type="GO" id="GO:0046872">
    <property type="term" value="F:metal ion binding"/>
    <property type="evidence" value="ECO:0007669"/>
    <property type="project" value="UniProtKB-KW"/>
</dbReference>
<evidence type="ECO:0000256" key="1">
    <source>
        <dbReference type="ARBA" id="ARBA00005143"/>
    </source>
</evidence>
<dbReference type="AlphaFoldDB" id="A0A9D5HFK7"/>
<comment type="caution">
    <text evidence="8">The sequence shown here is derived from an EMBL/GenBank/DDBJ whole genome shotgun (WGS) entry which is preliminary data.</text>
</comment>
<dbReference type="InterPro" id="IPR000891">
    <property type="entry name" value="PYR_CT"/>
</dbReference>
<name>A0A9D5HFK7_9LILI</name>
<dbReference type="InterPro" id="IPR043594">
    <property type="entry name" value="HMGL"/>
</dbReference>
<dbReference type="NCBIfam" id="NF004283">
    <property type="entry name" value="PRK05692.1"/>
    <property type="match status" value="1"/>
</dbReference>
<dbReference type="GO" id="GO:0004419">
    <property type="term" value="F:hydroxymethylglutaryl-CoA lyase activity"/>
    <property type="evidence" value="ECO:0007669"/>
    <property type="project" value="UniProtKB-EC"/>
</dbReference>
<comment type="similarity">
    <text evidence="2">Belongs to the HMG-CoA lyase family.</text>
</comment>
<dbReference type="InterPro" id="IPR013785">
    <property type="entry name" value="Aldolase_TIM"/>
</dbReference>
<gene>
    <name evidence="8" type="ORF">J5N97_016620</name>
</gene>
<dbReference type="FunFam" id="3.20.20.70:FF:000038">
    <property type="entry name" value="Hydroxymethylglutaryl-CoA lyase, mitochondrial"/>
    <property type="match status" value="1"/>
</dbReference>
<feature type="domain" description="Pyruvate carboxyltransferase" evidence="7">
    <location>
        <begin position="270"/>
        <end position="537"/>
    </location>
</feature>
<dbReference type="EMBL" id="JAGGNH010000004">
    <property type="protein sequence ID" value="KAJ0974655.1"/>
    <property type="molecule type" value="Genomic_DNA"/>
</dbReference>
<proteinExistence type="inferred from homology"/>
<evidence type="ECO:0000313" key="8">
    <source>
        <dbReference type="EMBL" id="KAJ0974655.1"/>
    </source>
</evidence>
<dbReference type="PANTHER" id="PTHR42738">
    <property type="entry name" value="HYDROXYMETHYLGLUTARYL-COA LYASE"/>
    <property type="match status" value="1"/>
</dbReference>
<evidence type="ECO:0000256" key="4">
    <source>
        <dbReference type="ARBA" id="ARBA00022723"/>
    </source>
</evidence>
<dbReference type="Proteomes" id="UP001085076">
    <property type="component" value="Miscellaneous, Linkage group lg04"/>
</dbReference>
<dbReference type="GO" id="GO:0006552">
    <property type="term" value="P:L-leucine catabolic process"/>
    <property type="evidence" value="ECO:0007669"/>
    <property type="project" value="TreeGrafter"/>
</dbReference>
<accession>A0A9D5HFK7</accession>
<evidence type="ECO:0000259" key="7">
    <source>
        <dbReference type="PROSITE" id="PS50991"/>
    </source>
</evidence>
<evidence type="ECO:0000256" key="2">
    <source>
        <dbReference type="ARBA" id="ARBA00009405"/>
    </source>
</evidence>
<comment type="catalytic activity">
    <reaction evidence="6">
        <text>(3S)-3-hydroxy-3-methylglutaryl-CoA = acetoacetate + acetyl-CoA</text>
        <dbReference type="Rhea" id="RHEA:24404"/>
        <dbReference type="ChEBI" id="CHEBI:13705"/>
        <dbReference type="ChEBI" id="CHEBI:43074"/>
        <dbReference type="ChEBI" id="CHEBI:57288"/>
        <dbReference type="EC" id="4.1.3.4"/>
    </reaction>
</comment>
<organism evidence="8 9">
    <name type="scientific">Dioscorea zingiberensis</name>
    <dbReference type="NCBI Taxonomy" id="325984"/>
    <lineage>
        <taxon>Eukaryota</taxon>
        <taxon>Viridiplantae</taxon>
        <taxon>Streptophyta</taxon>
        <taxon>Embryophyta</taxon>
        <taxon>Tracheophyta</taxon>
        <taxon>Spermatophyta</taxon>
        <taxon>Magnoliopsida</taxon>
        <taxon>Liliopsida</taxon>
        <taxon>Dioscoreales</taxon>
        <taxon>Dioscoreaceae</taxon>
        <taxon>Dioscorea</taxon>
    </lineage>
</organism>